<dbReference type="Pfam" id="PF13181">
    <property type="entry name" value="TPR_8"/>
    <property type="match status" value="1"/>
</dbReference>
<evidence type="ECO:0000256" key="2">
    <source>
        <dbReference type="ARBA" id="ARBA00022803"/>
    </source>
</evidence>
<gene>
    <name evidence="5" type="ORF">HQN87_28585</name>
</gene>
<keyword evidence="2 3" id="KW-0802">TPR repeat</keyword>
<reference evidence="5 6" key="1">
    <citation type="submission" date="2020-05" db="EMBL/GenBank/DDBJ databases">
        <title>Paenibacillus glebae, sp. nov., Paenibacillus humi sp. nov., Paenibacillus pedi sp. nov., Paenibacillus terrestris sp. nov. and Paenibacillus terricola sp. nov., isolated from a forest top soil sample.</title>
        <authorList>
            <person name="Qi S."/>
            <person name="Carlier A."/>
            <person name="Cnockaert M."/>
            <person name="Vandamme P."/>
        </authorList>
    </citation>
    <scope>NUCLEOTIDE SEQUENCE [LARGE SCALE GENOMIC DNA]</scope>
    <source>
        <strain evidence="5 6">LMG 29502</strain>
    </source>
</reference>
<evidence type="ECO:0000259" key="4">
    <source>
        <dbReference type="Pfam" id="PF00535"/>
    </source>
</evidence>
<dbReference type="InterPro" id="IPR019734">
    <property type="entry name" value="TPR_rpt"/>
</dbReference>
<keyword evidence="1" id="KW-0677">Repeat</keyword>
<dbReference type="Gene3D" id="1.25.40.10">
    <property type="entry name" value="Tetratricopeptide repeat domain"/>
    <property type="match status" value="1"/>
</dbReference>
<dbReference type="EMBL" id="JABMKX010000023">
    <property type="protein sequence ID" value="NQX49282.1"/>
    <property type="molecule type" value="Genomic_DNA"/>
</dbReference>
<keyword evidence="6" id="KW-1185">Reference proteome</keyword>
<dbReference type="SUPFAM" id="SSF53448">
    <property type="entry name" value="Nucleotide-diphospho-sugar transferases"/>
    <property type="match status" value="1"/>
</dbReference>
<evidence type="ECO:0000256" key="1">
    <source>
        <dbReference type="ARBA" id="ARBA00022737"/>
    </source>
</evidence>
<dbReference type="SMART" id="SM00028">
    <property type="entry name" value="TPR"/>
    <property type="match status" value="2"/>
</dbReference>
<dbReference type="InterPro" id="IPR001173">
    <property type="entry name" value="Glyco_trans_2-like"/>
</dbReference>
<dbReference type="PROSITE" id="PS50005">
    <property type="entry name" value="TPR"/>
    <property type="match status" value="1"/>
</dbReference>
<comment type="caution">
    <text evidence="5">The sequence shown here is derived from an EMBL/GenBank/DDBJ whole genome shotgun (WGS) entry which is preliminary data.</text>
</comment>
<dbReference type="Gene3D" id="3.90.550.10">
    <property type="entry name" value="Spore Coat Polysaccharide Biosynthesis Protein SpsA, Chain A"/>
    <property type="match status" value="1"/>
</dbReference>
<evidence type="ECO:0000256" key="3">
    <source>
        <dbReference type="PROSITE-ProRule" id="PRU00339"/>
    </source>
</evidence>
<accession>A0ABX2DXJ0</accession>
<organism evidence="5 6">
    <name type="scientific">Paenibacillus tritici</name>
    <dbReference type="NCBI Taxonomy" id="1873425"/>
    <lineage>
        <taxon>Bacteria</taxon>
        <taxon>Bacillati</taxon>
        <taxon>Bacillota</taxon>
        <taxon>Bacilli</taxon>
        <taxon>Bacillales</taxon>
        <taxon>Paenibacillaceae</taxon>
        <taxon>Paenibacillus</taxon>
    </lineage>
</organism>
<dbReference type="PANTHER" id="PTHR43630">
    <property type="entry name" value="POLY-BETA-1,6-N-ACETYL-D-GLUCOSAMINE SYNTHASE"/>
    <property type="match status" value="1"/>
</dbReference>
<sequence length="371" mass="42761">MNTQKKLSLCMIVRNEEQWLENCLRSIQEAVDEIIIVDTGSTDRTKEIAADFGAAVYDYKWQENFSAARNYSLEQATGDWVLWLDADEEVQGGDAMSVRQVLETDAETILLGGIHLLSYYGENPPDPRRAHGMNQVRMFRRESGFRFQGSVHEQLHLSDRAIVQSMIFQLPVTVYHYGYLDETVSLRDKDKRNMLLLQQEKNQGSPDPWIDYHMASVLYRREAFAEAYEYVNSSILQFMDQGYLPPSLLYKLKYSILLVTSPTRESVAGIDLAIQLYPDYVDLYYTKGVMLFEMELFREAEEVFQKCIALGEDRNEHLTTKGAGSFLACYYLSRCYLSSGNHKLAQTALQEALILNPDYPEARELLKEMDF</sequence>
<dbReference type="InterPro" id="IPR011990">
    <property type="entry name" value="TPR-like_helical_dom_sf"/>
</dbReference>
<dbReference type="Pfam" id="PF00535">
    <property type="entry name" value="Glycos_transf_2"/>
    <property type="match status" value="1"/>
</dbReference>
<proteinExistence type="predicted"/>
<name>A0ABX2DXJ0_9BACL</name>
<feature type="domain" description="Glycosyltransferase 2-like" evidence="4">
    <location>
        <begin position="8"/>
        <end position="116"/>
    </location>
</feature>
<dbReference type="InterPro" id="IPR013105">
    <property type="entry name" value="TPR_2"/>
</dbReference>
<feature type="repeat" description="TPR" evidence="3">
    <location>
        <begin position="281"/>
        <end position="314"/>
    </location>
</feature>
<dbReference type="CDD" id="cd02511">
    <property type="entry name" value="Beta4Glucosyltransferase"/>
    <property type="match status" value="1"/>
</dbReference>
<dbReference type="Pfam" id="PF07719">
    <property type="entry name" value="TPR_2"/>
    <property type="match status" value="1"/>
</dbReference>
<protein>
    <submittedName>
        <fullName evidence="5">Glycosyltransferase</fullName>
    </submittedName>
</protein>
<dbReference type="InterPro" id="IPR029044">
    <property type="entry name" value="Nucleotide-diphossugar_trans"/>
</dbReference>
<dbReference type="RefSeq" id="WP_173140221.1">
    <property type="nucleotide sequence ID" value="NZ_JABMKX010000023.1"/>
</dbReference>
<dbReference type="Proteomes" id="UP000711047">
    <property type="component" value="Unassembled WGS sequence"/>
</dbReference>
<dbReference type="SUPFAM" id="SSF48452">
    <property type="entry name" value="TPR-like"/>
    <property type="match status" value="1"/>
</dbReference>
<evidence type="ECO:0000313" key="6">
    <source>
        <dbReference type="Proteomes" id="UP000711047"/>
    </source>
</evidence>
<evidence type="ECO:0000313" key="5">
    <source>
        <dbReference type="EMBL" id="NQX49282.1"/>
    </source>
</evidence>
<dbReference type="PANTHER" id="PTHR43630:SF2">
    <property type="entry name" value="GLYCOSYLTRANSFERASE"/>
    <property type="match status" value="1"/>
</dbReference>